<evidence type="ECO:0000256" key="11">
    <source>
        <dbReference type="ARBA" id="ARBA00023136"/>
    </source>
</evidence>
<reference evidence="16 17" key="1">
    <citation type="submission" date="2017-12" db="EMBL/GenBank/DDBJ databases">
        <title>Hemimetabolous genomes reveal molecular basis of termite eusociality.</title>
        <authorList>
            <person name="Harrison M.C."/>
            <person name="Jongepier E."/>
            <person name="Robertson H.M."/>
            <person name="Arning N."/>
            <person name="Bitard-Feildel T."/>
            <person name="Chao H."/>
            <person name="Childers C.P."/>
            <person name="Dinh H."/>
            <person name="Doddapaneni H."/>
            <person name="Dugan S."/>
            <person name="Gowin J."/>
            <person name="Greiner C."/>
            <person name="Han Y."/>
            <person name="Hu H."/>
            <person name="Hughes D.S.T."/>
            <person name="Huylmans A.-K."/>
            <person name="Kemena C."/>
            <person name="Kremer L.P.M."/>
            <person name="Lee S.L."/>
            <person name="Lopez-Ezquerra A."/>
            <person name="Mallet L."/>
            <person name="Monroy-Kuhn J.M."/>
            <person name="Moser A."/>
            <person name="Murali S.C."/>
            <person name="Muzny D.M."/>
            <person name="Otani S."/>
            <person name="Piulachs M.-D."/>
            <person name="Poelchau M."/>
            <person name="Qu J."/>
            <person name="Schaub F."/>
            <person name="Wada-Katsumata A."/>
            <person name="Worley K.C."/>
            <person name="Xie Q."/>
            <person name="Ylla G."/>
            <person name="Poulsen M."/>
            <person name="Gibbs R.A."/>
            <person name="Schal C."/>
            <person name="Richards S."/>
            <person name="Belles X."/>
            <person name="Korb J."/>
            <person name="Bornberg-Bauer E."/>
        </authorList>
    </citation>
    <scope>NUCLEOTIDE SEQUENCE [LARGE SCALE GENOMIC DNA]</scope>
    <source>
        <tissue evidence="16">Whole body</tissue>
    </source>
</reference>
<dbReference type="GO" id="GO:0015421">
    <property type="term" value="F:ABC-type oligopeptide transporter activity"/>
    <property type="evidence" value="ECO:0007669"/>
    <property type="project" value="TreeGrafter"/>
</dbReference>
<evidence type="ECO:0000256" key="7">
    <source>
        <dbReference type="ARBA" id="ARBA00022840"/>
    </source>
</evidence>
<evidence type="ECO:0000256" key="4">
    <source>
        <dbReference type="ARBA" id="ARBA00022538"/>
    </source>
</evidence>
<keyword evidence="7" id="KW-0067">ATP-binding</keyword>
<keyword evidence="11" id="KW-0472">Membrane</keyword>
<dbReference type="InterPro" id="IPR003593">
    <property type="entry name" value="AAA+_ATPase"/>
</dbReference>
<comment type="caution">
    <text evidence="16">The sequence shown here is derived from an EMBL/GenBank/DDBJ whole genome shotgun (WGS) entry which is preliminary data.</text>
</comment>
<dbReference type="GO" id="GO:0090374">
    <property type="term" value="P:oligopeptide export from mitochondrion"/>
    <property type="evidence" value="ECO:0007669"/>
    <property type="project" value="TreeGrafter"/>
</dbReference>
<dbReference type="PANTHER" id="PTHR43394:SF17">
    <property type="entry name" value="MITOCHONDRIAL POTASSIUM CHANNEL ATP-BINDING SUBUNIT"/>
    <property type="match status" value="1"/>
</dbReference>
<dbReference type="PROSITE" id="PS00211">
    <property type="entry name" value="ABC_TRANSPORTER_1"/>
    <property type="match status" value="1"/>
</dbReference>
<dbReference type="InterPro" id="IPR027417">
    <property type="entry name" value="P-loop_NTPase"/>
</dbReference>
<dbReference type="InterPro" id="IPR039421">
    <property type="entry name" value="Type_1_exporter"/>
</dbReference>
<evidence type="ECO:0000259" key="15">
    <source>
        <dbReference type="PROSITE" id="PS50893"/>
    </source>
</evidence>
<evidence type="ECO:0000313" key="16">
    <source>
        <dbReference type="EMBL" id="PNF13675.1"/>
    </source>
</evidence>
<feature type="domain" description="ABC transporter" evidence="15">
    <location>
        <begin position="18"/>
        <end position="255"/>
    </location>
</feature>
<dbReference type="GO" id="GO:0005524">
    <property type="term" value="F:ATP binding"/>
    <property type="evidence" value="ECO:0007669"/>
    <property type="project" value="UniProtKB-KW"/>
</dbReference>
<evidence type="ECO:0000256" key="13">
    <source>
        <dbReference type="ARBA" id="ARBA00041416"/>
    </source>
</evidence>
<organism evidence="16 17">
    <name type="scientific">Cryptotermes secundus</name>
    <dbReference type="NCBI Taxonomy" id="105785"/>
    <lineage>
        <taxon>Eukaryota</taxon>
        <taxon>Metazoa</taxon>
        <taxon>Ecdysozoa</taxon>
        <taxon>Arthropoda</taxon>
        <taxon>Hexapoda</taxon>
        <taxon>Insecta</taxon>
        <taxon>Pterygota</taxon>
        <taxon>Neoptera</taxon>
        <taxon>Polyneoptera</taxon>
        <taxon>Dictyoptera</taxon>
        <taxon>Blattodea</taxon>
        <taxon>Blattoidea</taxon>
        <taxon>Termitoidae</taxon>
        <taxon>Kalotermitidae</taxon>
        <taxon>Cryptotermitinae</taxon>
        <taxon>Cryptotermes</taxon>
    </lineage>
</organism>
<dbReference type="AlphaFoldDB" id="A0A2J7PBG2"/>
<evidence type="ECO:0000313" key="17">
    <source>
        <dbReference type="Proteomes" id="UP000235965"/>
    </source>
</evidence>
<evidence type="ECO:0000256" key="8">
    <source>
        <dbReference type="ARBA" id="ARBA00022958"/>
    </source>
</evidence>
<dbReference type="CDD" id="cd03249">
    <property type="entry name" value="ABC_MTABC3_MDL1_MDL2"/>
    <property type="match status" value="1"/>
</dbReference>
<keyword evidence="8" id="KW-0630">Potassium</keyword>
<dbReference type="PROSITE" id="PS50893">
    <property type="entry name" value="ABC_TRANSPORTER_2"/>
    <property type="match status" value="1"/>
</dbReference>
<dbReference type="FunFam" id="3.40.50.300:FF:000403">
    <property type="entry name" value="ATP-binding cassette sub-family B member 8, mitochondrial"/>
    <property type="match status" value="1"/>
</dbReference>
<dbReference type="OrthoDB" id="6500128at2759"/>
<dbReference type="GO" id="GO:0005743">
    <property type="term" value="C:mitochondrial inner membrane"/>
    <property type="evidence" value="ECO:0007669"/>
    <property type="project" value="UniProtKB-SubCell"/>
</dbReference>
<keyword evidence="4" id="KW-0633">Potassium transport</keyword>
<keyword evidence="5" id="KW-0812">Transmembrane</keyword>
<evidence type="ECO:0000256" key="6">
    <source>
        <dbReference type="ARBA" id="ARBA00022741"/>
    </source>
</evidence>
<evidence type="ECO:0000256" key="14">
    <source>
        <dbReference type="ARBA" id="ARBA00042968"/>
    </source>
</evidence>
<name>A0A2J7PBG2_9NEOP</name>
<keyword evidence="3" id="KW-0813">Transport</keyword>
<dbReference type="EMBL" id="NEVH01027097">
    <property type="protein sequence ID" value="PNF13675.1"/>
    <property type="molecule type" value="Genomic_DNA"/>
</dbReference>
<gene>
    <name evidence="16" type="ORF">B7P43_G16776</name>
</gene>
<evidence type="ECO:0000256" key="12">
    <source>
        <dbReference type="ARBA" id="ARBA00040439"/>
    </source>
</evidence>
<dbReference type="SMART" id="SM00382">
    <property type="entry name" value="AAA"/>
    <property type="match status" value="1"/>
</dbReference>
<keyword evidence="9" id="KW-1133">Transmembrane helix</keyword>
<evidence type="ECO:0000256" key="1">
    <source>
        <dbReference type="ARBA" id="ARBA00004448"/>
    </source>
</evidence>
<dbReference type="GO" id="GO:0006813">
    <property type="term" value="P:potassium ion transport"/>
    <property type="evidence" value="ECO:0007669"/>
    <property type="project" value="UniProtKB-KW"/>
</dbReference>
<evidence type="ECO:0000256" key="9">
    <source>
        <dbReference type="ARBA" id="ARBA00022989"/>
    </source>
</evidence>
<evidence type="ECO:0000256" key="2">
    <source>
        <dbReference type="ARBA" id="ARBA00007577"/>
    </source>
</evidence>
<dbReference type="Proteomes" id="UP000235965">
    <property type="component" value="Unassembled WGS sequence"/>
</dbReference>
<dbReference type="PANTHER" id="PTHR43394">
    <property type="entry name" value="ATP-DEPENDENT PERMEASE MDL1, MITOCHONDRIAL"/>
    <property type="match status" value="1"/>
</dbReference>
<dbReference type="SUPFAM" id="SSF52540">
    <property type="entry name" value="P-loop containing nucleoside triphosphate hydrolases"/>
    <property type="match status" value="1"/>
</dbReference>
<proteinExistence type="inferred from homology"/>
<accession>A0A2J7PBG2</accession>
<comment type="subcellular location">
    <subcellularLocation>
        <location evidence="1">Mitochondrion inner membrane</location>
        <topology evidence="1">Multi-pass membrane protein</topology>
    </subcellularLocation>
</comment>
<dbReference type="InterPro" id="IPR003439">
    <property type="entry name" value="ABC_transporter-like_ATP-bd"/>
</dbReference>
<evidence type="ECO:0000256" key="5">
    <source>
        <dbReference type="ARBA" id="ARBA00022692"/>
    </source>
</evidence>
<keyword evidence="6" id="KW-0547">Nucleotide-binding</keyword>
<keyword evidence="10" id="KW-0406">Ion transport</keyword>
<dbReference type="Pfam" id="PF00005">
    <property type="entry name" value="ABC_tran"/>
    <property type="match status" value="1"/>
</dbReference>
<protein>
    <recommendedName>
        <fullName evidence="12">Mitochondrial potassium channel ATP-binding subunit</fullName>
    </recommendedName>
    <alternativeName>
        <fullName evidence="14">ATP-binding cassette sub-family B member 8, mitochondrial</fullName>
    </alternativeName>
    <alternativeName>
        <fullName evidence="13">Mitochondrial sulfonylurea-receptor</fullName>
    </alternativeName>
</protein>
<keyword evidence="17" id="KW-1185">Reference proteome</keyword>
<dbReference type="Gene3D" id="3.40.50.300">
    <property type="entry name" value="P-loop containing nucleotide triphosphate hydrolases"/>
    <property type="match status" value="1"/>
</dbReference>
<sequence length="267" mass="29052">MPIKGGKKIPYHSLVGDVTFNNVTFAYPTRPQQVVLKNFNLYLPAGKTVAIVGSSGNGKSTVAALVERFYDVDEGSITIDGVDIRELDPSWLRGNCIGFINQEPVLFATSIMENIRYGKPGASDNEVIEAAKLANADEFIKSFPEGYSTVVGERGVTVSGGQKQRIAIARALLKNPRILILDEATSALDAESETIVQNSLDNVSRGRTVLVIAHRLSTVQNADMIVVLHNGVIVEMGTHDSLKAQRGLYWNLIRQQEVSENISRALG</sequence>
<evidence type="ECO:0000256" key="10">
    <source>
        <dbReference type="ARBA" id="ARBA00023065"/>
    </source>
</evidence>
<dbReference type="InterPro" id="IPR017871">
    <property type="entry name" value="ABC_transporter-like_CS"/>
</dbReference>
<comment type="similarity">
    <text evidence="2">Belongs to the ABC transporter superfamily. ABCB family. Multidrug resistance exporter (TC 3.A.1.201) subfamily.</text>
</comment>
<evidence type="ECO:0000256" key="3">
    <source>
        <dbReference type="ARBA" id="ARBA00022448"/>
    </source>
</evidence>
<dbReference type="GO" id="GO:0016887">
    <property type="term" value="F:ATP hydrolysis activity"/>
    <property type="evidence" value="ECO:0007669"/>
    <property type="project" value="InterPro"/>
</dbReference>